<reference evidence="7 8" key="1">
    <citation type="submission" date="2016-06" db="EMBL/GenBank/DDBJ databases">
        <title>Discovery of anaerobic lithoheterotrophic haloarchaeon capable of sulfur respiration by hydrogen and formate.</title>
        <authorList>
            <person name="Sorokin D.Y."/>
            <person name="Kublanov I.V."/>
            <person name="Roman P."/>
            <person name="Sinninghe Damste J.S."/>
            <person name="Golyshin P.N."/>
            <person name="Rojo D."/>
            <person name="Ciordia S."/>
            <person name="Mena Md.C."/>
            <person name="Ferrer M."/>
            <person name="Smedile F."/>
            <person name="Messina E."/>
            <person name="La Cono V."/>
            <person name="Yakimov M.M."/>
        </authorList>
    </citation>
    <scope>NUCLEOTIDE SEQUENCE [LARGE SCALE GENOMIC DNA]</scope>
    <source>
        <strain evidence="7 8">HTSR1</strain>
    </source>
</reference>
<keyword evidence="4 5" id="KW-0472">Membrane</keyword>
<keyword evidence="2 5" id="KW-0812">Transmembrane</keyword>
<evidence type="ECO:0000313" key="7">
    <source>
        <dbReference type="EMBL" id="AOW79461.1"/>
    </source>
</evidence>
<accession>A0A1D8S2A9</accession>
<protein>
    <recommendedName>
        <fullName evidence="6">Yip1 domain-containing protein</fullName>
    </recommendedName>
</protein>
<feature type="transmembrane region" description="Helical" evidence="5">
    <location>
        <begin position="173"/>
        <end position="193"/>
    </location>
</feature>
<feature type="transmembrane region" description="Helical" evidence="5">
    <location>
        <begin position="6"/>
        <end position="27"/>
    </location>
</feature>
<evidence type="ECO:0000256" key="3">
    <source>
        <dbReference type="ARBA" id="ARBA00022989"/>
    </source>
</evidence>
<sequence>MERPGHILPVLILSLTGASTLGAQLLLASMSVIGERLTLSYVSTAFQIEIPAITVAGALVSFGHVFLYWLVFAASFYLLSLPFASTGTFSSVFWLSAWGFVPWALAGVLWLGAMIVSAASVPPPATAAGNSAFVAQVQATQIVETSLLVDHLATAWSLGLWAVLVRTVRDVRWWQAAFAVAPVAAFEIAKVFVL</sequence>
<keyword evidence="3 5" id="KW-1133">Transmembrane helix</keyword>
<dbReference type="GO" id="GO:0016020">
    <property type="term" value="C:membrane"/>
    <property type="evidence" value="ECO:0007669"/>
    <property type="project" value="UniProtKB-SubCell"/>
</dbReference>
<organism evidence="7 8">
    <name type="scientific">Halodesulfurarchaeum formicicum</name>
    <dbReference type="NCBI Taxonomy" id="1873524"/>
    <lineage>
        <taxon>Archaea</taxon>
        <taxon>Methanobacteriati</taxon>
        <taxon>Methanobacteriota</taxon>
        <taxon>Stenosarchaea group</taxon>
        <taxon>Halobacteria</taxon>
        <taxon>Halobacteriales</taxon>
        <taxon>Halobacteriaceae</taxon>
        <taxon>Halodesulfurarchaeum</taxon>
    </lineage>
</organism>
<name>A0A1D8S2A9_9EURY</name>
<evidence type="ECO:0000259" key="6">
    <source>
        <dbReference type="Pfam" id="PF04893"/>
    </source>
</evidence>
<dbReference type="InterPro" id="IPR006977">
    <property type="entry name" value="Yip1_dom"/>
</dbReference>
<evidence type="ECO:0000256" key="1">
    <source>
        <dbReference type="ARBA" id="ARBA00004141"/>
    </source>
</evidence>
<feature type="transmembrane region" description="Helical" evidence="5">
    <location>
        <begin position="66"/>
        <end position="85"/>
    </location>
</feature>
<dbReference type="Proteomes" id="UP000185608">
    <property type="component" value="Chromosome"/>
</dbReference>
<feature type="transmembrane region" description="Helical" evidence="5">
    <location>
        <begin position="39"/>
        <end position="60"/>
    </location>
</feature>
<dbReference type="KEGG" id="halh:HTSR_0259"/>
<comment type="subcellular location">
    <subcellularLocation>
        <location evidence="1">Membrane</location>
        <topology evidence="1">Multi-pass membrane protein</topology>
    </subcellularLocation>
</comment>
<evidence type="ECO:0000256" key="4">
    <source>
        <dbReference type="ARBA" id="ARBA00023136"/>
    </source>
</evidence>
<gene>
    <name evidence="7" type="ORF">HTSR_0259</name>
</gene>
<evidence type="ECO:0000256" key="5">
    <source>
        <dbReference type="SAM" id="Phobius"/>
    </source>
</evidence>
<feature type="transmembrane region" description="Helical" evidence="5">
    <location>
        <begin position="92"/>
        <end position="116"/>
    </location>
</feature>
<evidence type="ECO:0000256" key="2">
    <source>
        <dbReference type="ARBA" id="ARBA00022692"/>
    </source>
</evidence>
<evidence type="ECO:0000313" key="8">
    <source>
        <dbReference type="Proteomes" id="UP000185608"/>
    </source>
</evidence>
<dbReference type="AlphaFoldDB" id="A0A1D8S2A9"/>
<dbReference type="Pfam" id="PF04893">
    <property type="entry name" value="Yip1"/>
    <property type="match status" value="1"/>
</dbReference>
<proteinExistence type="predicted"/>
<dbReference type="EMBL" id="CP016070">
    <property type="protein sequence ID" value="AOW79461.1"/>
    <property type="molecule type" value="Genomic_DNA"/>
</dbReference>
<feature type="domain" description="Yip1" evidence="6">
    <location>
        <begin position="3"/>
        <end position="185"/>
    </location>
</feature>